<dbReference type="InterPro" id="IPR052016">
    <property type="entry name" value="Bact_Sigma-Reg"/>
</dbReference>
<gene>
    <name evidence="3" type="ORF">GCM10012280_40110</name>
</gene>
<dbReference type="CDD" id="cd16936">
    <property type="entry name" value="HATPase_RsbW-like"/>
    <property type="match status" value="1"/>
</dbReference>
<dbReference type="InterPro" id="IPR000014">
    <property type="entry name" value="PAS"/>
</dbReference>
<dbReference type="SMART" id="SM00065">
    <property type="entry name" value="GAF"/>
    <property type="match status" value="1"/>
</dbReference>
<dbReference type="Pfam" id="PF08448">
    <property type="entry name" value="PAS_4"/>
    <property type="match status" value="1"/>
</dbReference>
<keyword evidence="4" id="KW-1185">Reference proteome</keyword>
<dbReference type="CDD" id="cd00130">
    <property type="entry name" value="PAS"/>
    <property type="match status" value="1"/>
</dbReference>
<keyword evidence="1" id="KW-0378">Hydrolase</keyword>
<dbReference type="SUPFAM" id="SSF55781">
    <property type="entry name" value="GAF domain-like"/>
    <property type="match status" value="1"/>
</dbReference>
<dbReference type="PROSITE" id="PS50112">
    <property type="entry name" value="PAS"/>
    <property type="match status" value="1"/>
</dbReference>
<dbReference type="FunFam" id="3.30.565.10:FF:000028">
    <property type="entry name" value="PAS sensor protein"/>
    <property type="match status" value="1"/>
</dbReference>
<dbReference type="SMART" id="SM00331">
    <property type="entry name" value="PP2C_SIG"/>
    <property type="match status" value="1"/>
</dbReference>
<dbReference type="InterPro" id="IPR029016">
    <property type="entry name" value="GAF-like_dom_sf"/>
</dbReference>
<dbReference type="SUPFAM" id="SSF55785">
    <property type="entry name" value="PYP-like sensor domain (PAS domain)"/>
    <property type="match status" value="2"/>
</dbReference>
<dbReference type="Pfam" id="PF13581">
    <property type="entry name" value="HATPase_c_2"/>
    <property type="match status" value="1"/>
</dbReference>
<dbReference type="InterPro" id="IPR036457">
    <property type="entry name" value="PPM-type-like_dom_sf"/>
</dbReference>
<dbReference type="Gene3D" id="3.30.565.10">
    <property type="entry name" value="Histidine kinase-like ATPase, C-terminal domain"/>
    <property type="match status" value="1"/>
</dbReference>
<dbReference type="Proteomes" id="UP000641932">
    <property type="component" value="Unassembled WGS sequence"/>
</dbReference>
<dbReference type="FunFam" id="3.30.450.40:FF:000035">
    <property type="entry name" value="PAS sensor protein"/>
    <property type="match status" value="1"/>
</dbReference>
<dbReference type="InterPro" id="IPR013656">
    <property type="entry name" value="PAS_4"/>
</dbReference>
<name>A0A917ZRV9_9ACTN</name>
<organism evidence="3 4">
    <name type="scientific">Wenjunlia tyrosinilytica</name>
    <dbReference type="NCBI Taxonomy" id="1544741"/>
    <lineage>
        <taxon>Bacteria</taxon>
        <taxon>Bacillati</taxon>
        <taxon>Actinomycetota</taxon>
        <taxon>Actinomycetes</taxon>
        <taxon>Kitasatosporales</taxon>
        <taxon>Streptomycetaceae</taxon>
        <taxon>Wenjunlia</taxon>
    </lineage>
</organism>
<reference evidence="3" key="1">
    <citation type="journal article" date="2014" name="Int. J. Syst. Evol. Microbiol.">
        <title>Complete genome sequence of Corynebacterium casei LMG S-19264T (=DSM 44701T), isolated from a smear-ripened cheese.</title>
        <authorList>
            <consortium name="US DOE Joint Genome Institute (JGI-PGF)"/>
            <person name="Walter F."/>
            <person name="Albersmeier A."/>
            <person name="Kalinowski J."/>
            <person name="Ruckert C."/>
        </authorList>
    </citation>
    <scope>NUCLEOTIDE SEQUENCE</scope>
    <source>
        <strain evidence="3">CGMCC 4.7201</strain>
    </source>
</reference>
<comment type="caution">
    <text evidence="3">The sequence shown here is derived from an EMBL/GenBank/DDBJ whole genome shotgun (WGS) entry which is preliminary data.</text>
</comment>
<feature type="domain" description="PAS" evidence="2">
    <location>
        <begin position="22"/>
        <end position="60"/>
    </location>
</feature>
<evidence type="ECO:0000313" key="4">
    <source>
        <dbReference type="Proteomes" id="UP000641932"/>
    </source>
</evidence>
<dbReference type="Gene3D" id="3.30.450.20">
    <property type="entry name" value="PAS domain"/>
    <property type="match status" value="2"/>
</dbReference>
<reference evidence="3" key="2">
    <citation type="submission" date="2020-09" db="EMBL/GenBank/DDBJ databases">
        <authorList>
            <person name="Sun Q."/>
            <person name="Zhou Y."/>
        </authorList>
    </citation>
    <scope>NUCLEOTIDE SEQUENCE</scope>
    <source>
        <strain evidence="3">CGMCC 4.7201</strain>
    </source>
</reference>
<dbReference type="InterPro" id="IPR001932">
    <property type="entry name" value="PPM-type_phosphatase-like_dom"/>
</dbReference>
<dbReference type="EMBL" id="BMMS01000017">
    <property type="protein sequence ID" value="GGO91678.1"/>
    <property type="molecule type" value="Genomic_DNA"/>
</dbReference>
<dbReference type="PANTHER" id="PTHR43156">
    <property type="entry name" value="STAGE II SPORULATION PROTEIN E-RELATED"/>
    <property type="match status" value="1"/>
</dbReference>
<evidence type="ECO:0000259" key="2">
    <source>
        <dbReference type="PROSITE" id="PS50112"/>
    </source>
</evidence>
<proteinExistence type="predicted"/>
<dbReference type="Pfam" id="PF01590">
    <property type="entry name" value="GAF"/>
    <property type="match status" value="1"/>
</dbReference>
<protein>
    <recommendedName>
        <fullName evidence="2">PAS domain-containing protein</fullName>
    </recommendedName>
</protein>
<dbReference type="AlphaFoldDB" id="A0A917ZRV9"/>
<dbReference type="RefSeq" id="WP_189133118.1">
    <property type="nucleotide sequence ID" value="NZ_BMMS01000017.1"/>
</dbReference>
<sequence>MGQSSRGGTAEDLFLDGDAAALVDREGLIVGWTQAAVELSGHSAQETLGRPARSLLADPDAWERLVASASAPSWQGNIALRHRTGQVIDTAVRVLPLESAGVSCLVLAEPDAVSKTRERDRALVDGLFSQDRIGLVLLDTDLTVIRDNFRARGVVAPAEGARLDDILVPSDAHLLDGRLRQVLETGEPMVNVEQGARLRSAPERERFVVVTAFRLREPGGRPLGVAVGFTDVTTENRARRRLALLHSAAGIGTSLDLIRTAEELADVLVPNLAHMASVDLVEVVLSGDEPRVIPPGEAPEAVLYRAAGARKGGRWPRETYPPGSSVKVDPDTPQGRILYQGGAILTPRLSEFKAQVGSAGELARMFIPDEAHSSLAVPLFARGRLLGLVVMWRTSQEATFNEDDTSLAEEIISRAALGVDNARRYTREHNTAVTLQRSLLPRPVVETVAAETAGTYLPAVGRAGVGGDWFDVIPLSSSRVALAIGGVVGHGLKATATMARMRTAVRALSDLDLTPEDLLLHLDDLVVQLAGEGPPADGTAGENALGSSCLYAVYDPVARRCVLANAKCPTPVVVGPRGGTATFLDVPTSPALGTETLPFEPVEIEMEPGSVLACYTDGLVERRDGRQLEMERVRQELERRCDPDRPLAEIGREVLTALAPDPPAEDVVLLLARLGAVDDTDTAAWELPADPAVVSQARELASVQLTAWGLEELSFTTELVVSELVTNAIRYADGPVTLRVTRERVLICEVSDHSSTQPRPRRARSTDEGGRGLFMVAQLTQRWGSRYTASGKTIWTEQPLDTTLTTA</sequence>
<accession>A0A917ZRV9</accession>
<dbReference type="SUPFAM" id="SSF55874">
    <property type="entry name" value="ATPase domain of HSP90 chaperone/DNA topoisomerase II/histidine kinase"/>
    <property type="match status" value="1"/>
</dbReference>
<dbReference type="InterPro" id="IPR036890">
    <property type="entry name" value="HATPase_C_sf"/>
</dbReference>
<dbReference type="GO" id="GO:0016791">
    <property type="term" value="F:phosphatase activity"/>
    <property type="evidence" value="ECO:0007669"/>
    <property type="project" value="TreeGrafter"/>
</dbReference>
<dbReference type="Pfam" id="PF07228">
    <property type="entry name" value="SpoIIE"/>
    <property type="match status" value="1"/>
</dbReference>
<dbReference type="Gene3D" id="3.30.450.40">
    <property type="match status" value="1"/>
</dbReference>
<dbReference type="PANTHER" id="PTHR43156:SF2">
    <property type="entry name" value="STAGE II SPORULATION PROTEIN E"/>
    <property type="match status" value="1"/>
</dbReference>
<dbReference type="Gene3D" id="3.60.40.10">
    <property type="entry name" value="PPM-type phosphatase domain"/>
    <property type="match status" value="1"/>
</dbReference>
<evidence type="ECO:0000256" key="1">
    <source>
        <dbReference type="ARBA" id="ARBA00022801"/>
    </source>
</evidence>
<dbReference type="InterPro" id="IPR035965">
    <property type="entry name" value="PAS-like_dom_sf"/>
</dbReference>
<dbReference type="InterPro" id="IPR003018">
    <property type="entry name" value="GAF"/>
</dbReference>
<evidence type="ECO:0000313" key="3">
    <source>
        <dbReference type="EMBL" id="GGO91678.1"/>
    </source>
</evidence>
<dbReference type="InterPro" id="IPR003594">
    <property type="entry name" value="HATPase_dom"/>
</dbReference>